<evidence type="ECO:0000259" key="7">
    <source>
        <dbReference type="PROSITE" id="PS51093"/>
    </source>
</evidence>
<accession>A0A919WHQ7</accession>
<keyword evidence="4" id="KW-0808">Transferase</keyword>
<evidence type="ECO:0000256" key="4">
    <source>
        <dbReference type="ARBA" id="ARBA00022679"/>
    </source>
</evidence>
<keyword evidence="2" id="KW-0813">Transport</keyword>
<dbReference type="PROSITE" id="PS51093">
    <property type="entry name" value="PTS_EIIA_TYPE_1"/>
    <property type="match status" value="1"/>
</dbReference>
<proteinExistence type="predicted"/>
<dbReference type="OrthoDB" id="92465at2"/>
<dbReference type="Gene3D" id="2.70.70.10">
    <property type="entry name" value="Glucose Permease (Domain IIA)"/>
    <property type="match status" value="1"/>
</dbReference>
<reference evidence="8" key="1">
    <citation type="submission" date="2021-03" db="EMBL/GenBank/DDBJ databases">
        <title>Antimicrobial resistance genes in bacteria isolated from Japanese honey, and their potential for conferring macrolide and lincosamide resistance in the American foulbrood pathogen Paenibacillus larvae.</title>
        <authorList>
            <person name="Okamoto M."/>
            <person name="Kumagai M."/>
            <person name="Kanamori H."/>
            <person name="Takamatsu D."/>
        </authorList>
    </citation>
    <scope>NUCLEOTIDE SEQUENCE</scope>
    <source>
        <strain evidence="8">J27TS8</strain>
    </source>
</reference>
<keyword evidence="6" id="KW-0418">Kinase</keyword>
<evidence type="ECO:0000256" key="3">
    <source>
        <dbReference type="ARBA" id="ARBA00022597"/>
    </source>
</evidence>
<dbReference type="Proteomes" id="UP000682111">
    <property type="component" value="Unassembled WGS sequence"/>
</dbReference>
<comment type="subcellular location">
    <subcellularLocation>
        <location evidence="1">Cytoplasm</location>
    </subcellularLocation>
</comment>
<dbReference type="InterPro" id="IPR050890">
    <property type="entry name" value="PTS_EIIA_component"/>
</dbReference>
<dbReference type="AlphaFoldDB" id="A0A919WHQ7"/>
<evidence type="ECO:0000313" key="8">
    <source>
        <dbReference type="EMBL" id="GIN62231.1"/>
    </source>
</evidence>
<dbReference type="InterPro" id="IPR011055">
    <property type="entry name" value="Dup_hybrid_motif"/>
</dbReference>
<evidence type="ECO:0000256" key="2">
    <source>
        <dbReference type="ARBA" id="ARBA00022448"/>
    </source>
</evidence>
<organism evidence="8 9">
    <name type="scientific">Robertmurraya siralis</name>
    <dbReference type="NCBI Taxonomy" id="77777"/>
    <lineage>
        <taxon>Bacteria</taxon>
        <taxon>Bacillati</taxon>
        <taxon>Bacillota</taxon>
        <taxon>Bacilli</taxon>
        <taxon>Bacillales</taxon>
        <taxon>Bacillaceae</taxon>
        <taxon>Robertmurraya</taxon>
    </lineage>
</organism>
<evidence type="ECO:0000313" key="9">
    <source>
        <dbReference type="Proteomes" id="UP000682111"/>
    </source>
</evidence>
<dbReference type="GO" id="GO:0016301">
    <property type="term" value="F:kinase activity"/>
    <property type="evidence" value="ECO:0007669"/>
    <property type="project" value="UniProtKB-KW"/>
</dbReference>
<name>A0A919WHQ7_9BACI</name>
<protein>
    <recommendedName>
        <fullName evidence="7">PTS EIIA type-1 domain-containing protein</fullName>
    </recommendedName>
</protein>
<dbReference type="GO" id="GO:0005737">
    <property type="term" value="C:cytoplasm"/>
    <property type="evidence" value="ECO:0007669"/>
    <property type="project" value="UniProtKB-SubCell"/>
</dbReference>
<dbReference type="PANTHER" id="PTHR45008">
    <property type="entry name" value="PTS SYSTEM GLUCOSE-SPECIFIC EIIA COMPONENT"/>
    <property type="match status" value="1"/>
</dbReference>
<comment type="caution">
    <text evidence="8">The sequence shown here is derived from an EMBL/GenBank/DDBJ whole genome shotgun (WGS) entry which is preliminary data.</text>
</comment>
<keyword evidence="9" id="KW-1185">Reference proteome</keyword>
<dbReference type="PROSITE" id="PS00371">
    <property type="entry name" value="PTS_EIIA_TYPE_1_HIS"/>
    <property type="match status" value="1"/>
</dbReference>
<gene>
    <name evidence="8" type="ORF">J27TS8_22240</name>
</gene>
<dbReference type="InterPro" id="IPR001127">
    <property type="entry name" value="PTS_EIIA_1_perm"/>
</dbReference>
<dbReference type="RefSeq" id="WP_137743871.1">
    <property type="nucleotide sequence ID" value="NZ_BORC01000003.1"/>
</dbReference>
<dbReference type="GO" id="GO:0009401">
    <property type="term" value="P:phosphoenolpyruvate-dependent sugar phosphotransferase system"/>
    <property type="evidence" value="ECO:0007669"/>
    <property type="project" value="UniProtKB-KW"/>
</dbReference>
<keyword evidence="5" id="KW-0598">Phosphotransferase system</keyword>
<keyword evidence="3" id="KW-0762">Sugar transport</keyword>
<dbReference type="Pfam" id="PF00358">
    <property type="entry name" value="PTS_EIIA_1"/>
    <property type="match status" value="1"/>
</dbReference>
<dbReference type="PANTHER" id="PTHR45008:SF1">
    <property type="entry name" value="PTS SYSTEM GLUCOSE-SPECIFIC EIIA COMPONENT"/>
    <property type="match status" value="1"/>
</dbReference>
<sequence length="165" mass="18261">MKKLFSKKKTAMTDKIQVYSPIDGKCVPLEQVKDPVFSDGSMGYGCAIIPSSNEIYSPISGKIASIFPTNHAIGIVGDNGEELLLHVGVNTVELEGVGFIPYVKRNEHVEMGTLLLKIDLELIKQKGYDPDVILILLNSNRYEQIEVVPKMTKRGEALFPLKLKT</sequence>
<dbReference type="NCBIfam" id="TIGR00830">
    <property type="entry name" value="PTBA"/>
    <property type="match status" value="1"/>
</dbReference>
<evidence type="ECO:0000256" key="1">
    <source>
        <dbReference type="ARBA" id="ARBA00004496"/>
    </source>
</evidence>
<feature type="domain" description="PTS EIIA type-1" evidence="7">
    <location>
        <begin position="34"/>
        <end position="138"/>
    </location>
</feature>
<dbReference type="SUPFAM" id="SSF51261">
    <property type="entry name" value="Duplicated hybrid motif"/>
    <property type="match status" value="1"/>
</dbReference>
<evidence type="ECO:0000256" key="5">
    <source>
        <dbReference type="ARBA" id="ARBA00022683"/>
    </source>
</evidence>
<evidence type="ECO:0000256" key="6">
    <source>
        <dbReference type="ARBA" id="ARBA00022777"/>
    </source>
</evidence>
<dbReference type="EMBL" id="BORC01000003">
    <property type="protein sequence ID" value="GIN62231.1"/>
    <property type="molecule type" value="Genomic_DNA"/>
</dbReference>
<dbReference type="FunFam" id="2.70.70.10:FF:000001">
    <property type="entry name" value="PTS system glucose-specific IIA component"/>
    <property type="match status" value="1"/>
</dbReference>